<dbReference type="CDD" id="cd10206">
    <property type="entry name" value="ASKHA_NBD_Arp8-like"/>
    <property type="match status" value="1"/>
</dbReference>
<sequence length="568" mass="63702">MPRPVKTERPVTTEPVSEPIQGTTIVVLHPGSMTLRLGRATDHFPQSLPHVIARKIRNIVKTEPSCNFLSRNGTLGKISEETHLKGFQATKSFINTMRISGGLRKHKTTSSEVAAYNAQVVPVETENDGSVSWTDTNNDSFDSLIGEQVLKLSPNAPYSCRWPMRYGELNSHGGIGGSISSILTDLETLWGKAIEKYLDIPLKDLSYYRAVLLLPDMMNKSHAKLLIDVILNRLKFSCILVHQESVCGTFGSGLPSACVVDVGAEKTTICCVEDGISVPSSRIQLNYGGNDITRTFCWLLKSINFPYKSLDVNNMFDLQLLQELKETFCHLSLALPSGQVHEFQVVTPDKNIQTYKLRLGDEPLIAPVGMFIPSLFGITSSRLIETYSDVDHDPEDLMDDRYLLEKRDIDAKKSKIDGEEIQECITPPPCMPKEHLRLDPIRDQGMPLDEAIMYSIESCSNLETKRKMYGTVLLIGGGLSFKGADEFLLKRLQAQLPAHYQFVKDQMEVIARPKESDPRNTCWKGGAVLSILDSAQELWISRNEWNKYGVRIVRERCGFQWSSNMDKL</sequence>
<keyword evidence="2" id="KW-1185">Reference proteome</keyword>
<reference evidence="2 3" key="1">
    <citation type="submission" date="2025-05" db="UniProtKB">
        <authorList>
            <consortium name="RefSeq"/>
        </authorList>
    </citation>
    <scope>NUCLEOTIDE SEQUENCE [LARGE SCALE GENOMIC DNA]</scope>
</reference>
<evidence type="ECO:0000313" key="2">
    <source>
        <dbReference type="Proteomes" id="UP001652625"/>
    </source>
</evidence>
<dbReference type="GeneID" id="100205521"/>
<organism evidence="2 5">
    <name type="scientific">Hydra vulgaris</name>
    <name type="common">Hydra</name>
    <name type="synonym">Hydra attenuata</name>
    <dbReference type="NCBI Taxonomy" id="6087"/>
    <lineage>
        <taxon>Eukaryota</taxon>
        <taxon>Metazoa</taxon>
        <taxon>Cnidaria</taxon>
        <taxon>Hydrozoa</taxon>
        <taxon>Hydroidolina</taxon>
        <taxon>Anthoathecata</taxon>
        <taxon>Aplanulata</taxon>
        <taxon>Hydridae</taxon>
        <taxon>Hydra</taxon>
    </lineage>
</organism>
<dbReference type="Proteomes" id="UP001652625">
    <property type="component" value="Chromosome 01"/>
</dbReference>
<comment type="similarity">
    <text evidence="1">Belongs to the actin family.</text>
</comment>
<evidence type="ECO:0000313" key="4">
    <source>
        <dbReference type="RefSeq" id="XP_065644857.1"/>
    </source>
</evidence>
<dbReference type="SUPFAM" id="SSF53067">
    <property type="entry name" value="Actin-like ATPase domain"/>
    <property type="match status" value="2"/>
</dbReference>
<dbReference type="InterPro" id="IPR004000">
    <property type="entry name" value="Actin"/>
</dbReference>
<dbReference type="RefSeq" id="XP_065644857.1">
    <property type="nucleotide sequence ID" value="XM_065788785.1"/>
</dbReference>
<dbReference type="Gene3D" id="3.90.640.10">
    <property type="entry name" value="Actin, Chain A, domain 4"/>
    <property type="match status" value="1"/>
</dbReference>
<dbReference type="PANTHER" id="PTHR11937">
    <property type="entry name" value="ACTIN"/>
    <property type="match status" value="1"/>
</dbReference>
<gene>
    <name evidence="3 4 5" type="primary">LOC100205521</name>
</gene>
<name>A0ABM4B7M0_HYDVU</name>
<dbReference type="SMART" id="SM00268">
    <property type="entry name" value="ACTIN"/>
    <property type="match status" value="1"/>
</dbReference>
<dbReference type="RefSeq" id="XP_065644858.1">
    <property type="nucleotide sequence ID" value="XM_065788786.1"/>
</dbReference>
<accession>A0ABM4B7M0</accession>
<dbReference type="InterPro" id="IPR043129">
    <property type="entry name" value="ATPase_NBD"/>
</dbReference>
<evidence type="ECO:0000256" key="1">
    <source>
        <dbReference type="RuleBase" id="RU000487"/>
    </source>
</evidence>
<evidence type="ECO:0000313" key="3">
    <source>
        <dbReference type="RefSeq" id="XP_065644856.1"/>
    </source>
</evidence>
<dbReference type="RefSeq" id="XP_065644856.1">
    <property type="nucleotide sequence ID" value="XM_065788784.1"/>
</dbReference>
<dbReference type="Pfam" id="PF00022">
    <property type="entry name" value="Actin"/>
    <property type="match status" value="1"/>
</dbReference>
<dbReference type="Gene3D" id="3.30.420.40">
    <property type="match status" value="3"/>
</dbReference>
<evidence type="ECO:0000313" key="5">
    <source>
        <dbReference type="RefSeq" id="XP_065644858.1"/>
    </source>
</evidence>
<protein>
    <submittedName>
        <fullName evidence="3 4">Actin-related protein 8 isoform X3</fullName>
    </submittedName>
</protein>
<proteinExistence type="inferred from homology"/>